<evidence type="ECO:0000313" key="6">
    <source>
        <dbReference type="EMBL" id="RHB37104.1"/>
    </source>
</evidence>
<gene>
    <name evidence="6" type="ORF">DW888_06040</name>
</gene>
<feature type="domain" description="Cyclic nucleotide-binding" evidence="4">
    <location>
        <begin position="19"/>
        <end position="125"/>
    </location>
</feature>
<dbReference type="InterPro" id="IPR018490">
    <property type="entry name" value="cNMP-bd_dom_sf"/>
</dbReference>
<feature type="domain" description="HTH crp-type" evidence="5">
    <location>
        <begin position="156"/>
        <end position="222"/>
    </location>
</feature>
<dbReference type="CDD" id="cd00090">
    <property type="entry name" value="HTH_ARSR"/>
    <property type="match status" value="1"/>
</dbReference>
<evidence type="ECO:0000256" key="3">
    <source>
        <dbReference type="ARBA" id="ARBA00023163"/>
    </source>
</evidence>
<evidence type="ECO:0000259" key="5">
    <source>
        <dbReference type="PROSITE" id="PS51063"/>
    </source>
</evidence>
<dbReference type="Proteomes" id="UP000284379">
    <property type="component" value="Unassembled WGS sequence"/>
</dbReference>
<dbReference type="InterPro" id="IPR000595">
    <property type="entry name" value="cNMP-bd_dom"/>
</dbReference>
<dbReference type="InterPro" id="IPR050397">
    <property type="entry name" value="Env_Response_Regulators"/>
</dbReference>
<accession>A0A413VUC2</accession>
<sequence length="228" mass="26257">MVKIDFTDEYKQLLWQIPLFRDLDVNVKHRLMDELEFTLYKVSRKEVVLQQDTRCNHLYVLLKGELEVNIIDVAGNLVKVEEIIAPRAFATPHLFGENNILPATFTVSKDSILLMATRTSVFKLISSVPQLLHSFLCVTGNCNKCTVTRLRILSYKNLRSRFVYYLMEHRTSAGIALLEHNQVQLADYLGVTRPALSKEINKMIKEGLISVDKREVTLLNMQGLKEYI</sequence>
<keyword evidence="3" id="KW-0804">Transcription</keyword>
<dbReference type="GO" id="GO:0003700">
    <property type="term" value="F:DNA-binding transcription factor activity"/>
    <property type="evidence" value="ECO:0007669"/>
    <property type="project" value="TreeGrafter"/>
</dbReference>
<dbReference type="PROSITE" id="PS51063">
    <property type="entry name" value="HTH_CRP_2"/>
    <property type="match status" value="1"/>
</dbReference>
<dbReference type="PANTHER" id="PTHR24567:SF58">
    <property type="entry name" value="CYCLIC AMP-BINDING REGULATORY PROTEIN"/>
    <property type="match status" value="1"/>
</dbReference>
<dbReference type="InterPro" id="IPR036390">
    <property type="entry name" value="WH_DNA-bd_sf"/>
</dbReference>
<comment type="caution">
    <text evidence="6">The sequence shown here is derived from an EMBL/GenBank/DDBJ whole genome shotgun (WGS) entry which is preliminary data.</text>
</comment>
<evidence type="ECO:0000256" key="2">
    <source>
        <dbReference type="ARBA" id="ARBA00023125"/>
    </source>
</evidence>
<dbReference type="PROSITE" id="PS50042">
    <property type="entry name" value="CNMP_BINDING_3"/>
    <property type="match status" value="1"/>
</dbReference>
<dbReference type="GO" id="GO:0003677">
    <property type="term" value="F:DNA binding"/>
    <property type="evidence" value="ECO:0007669"/>
    <property type="project" value="UniProtKB-KW"/>
</dbReference>
<dbReference type="SUPFAM" id="SSF46785">
    <property type="entry name" value="Winged helix' DNA-binding domain"/>
    <property type="match status" value="1"/>
</dbReference>
<proteinExistence type="predicted"/>
<dbReference type="SUPFAM" id="SSF51206">
    <property type="entry name" value="cAMP-binding domain-like"/>
    <property type="match status" value="1"/>
</dbReference>
<evidence type="ECO:0000256" key="1">
    <source>
        <dbReference type="ARBA" id="ARBA00023015"/>
    </source>
</evidence>
<dbReference type="EMBL" id="QSGO01000003">
    <property type="protein sequence ID" value="RHB37104.1"/>
    <property type="molecule type" value="Genomic_DNA"/>
</dbReference>
<evidence type="ECO:0000313" key="7">
    <source>
        <dbReference type="Proteomes" id="UP000284379"/>
    </source>
</evidence>
<organism evidence="6 7">
    <name type="scientific">Bacteroides nordii</name>
    <dbReference type="NCBI Taxonomy" id="291645"/>
    <lineage>
        <taxon>Bacteria</taxon>
        <taxon>Pseudomonadati</taxon>
        <taxon>Bacteroidota</taxon>
        <taxon>Bacteroidia</taxon>
        <taxon>Bacteroidales</taxon>
        <taxon>Bacteroidaceae</taxon>
        <taxon>Bacteroides</taxon>
    </lineage>
</organism>
<protein>
    <submittedName>
        <fullName evidence="6">Crp/Fnr family transcriptional regulator</fullName>
    </submittedName>
</protein>
<keyword evidence="2" id="KW-0238">DNA-binding</keyword>
<dbReference type="InterPro" id="IPR011991">
    <property type="entry name" value="ArsR-like_HTH"/>
</dbReference>
<dbReference type="Pfam" id="PF00027">
    <property type="entry name" value="cNMP_binding"/>
    <property type="match status" value="1"/>
</dbReference>
<reference evidence="6 7" key="1">
    <citation type="submission" date="2018-08" db="EMBL/GenBank/DDBJ databases">
        <title>A genome reference for cultivated species of the human gut microbiota.</title>
        <authorList>
            <person name="Zou Y."/>
            <person name="Xue W."/>
            <person name="Luo G."/>
        </authorList>
    </citation>
    <scope>NUCLEOTIDE SEQUENCE [LARGE SCALE GENOMIC DNA]</scope>
    <source>
        <strain evidence="6 7">AM40-30BH</strain>
    </source>
</reference>
<dbReference type="Gene3D" id="2.60.120.10">
    <property type="entry name" value="Jelly Rolls"/>
    <property type="match status" value="1"/>
</dbReference>
<dbReference type="InterPro" id="IPR014710">
    <property type="entry name" value="RmlC-like_jellyroll"/>
</dbReference>
<dbReference type="Pfam" id="PF13545">
    <property type="entry name" value="HTH_Crp_2"/>
    <property type="match status" value="1"/>
</dbReference>
<dbReference type="RefSeq" id="WP_122201074.1">
    <property type="nucleotide sequence ID" value="NZ_BMBN01000028.1"/>
</dbReference>
<dbReference type="InterPro" id="IPR012318">
    <property type="entry name" value="HTH_CRP"/>
</dbReference>
<dbReference type="GO" id="GO:0005829">
    <property type="term" value="C:cytosol"/>
    <property type="evidence" value="ECO:0007669"/>
    <property type="project" value="TreeGrafter"/>
</dbReference>
<dbReference type="PANTHER" id="PTHR24567">
    <property type="entry name" value="CRP FAMILY TRANSCRIPTIONAL REGULATORY PROTEIN"/>
    <property type="match status" value="1"/>
</dbReference>
<name>A0A413VUC2_9BACE</name>
<dbReference type="SMART" id="SM00419">
    <property type="entry name" value="HTH_CRP"/>
    <property type="match status" value="1"/>
</dbReference>
<dbReference type="AlphaFoldDB" id="A0A413VUC2"/>
<dbReference type="CDD" id="cd00038">
    <property type="entry name" value="CAP_ED"/>
    <property type="match status" value="1"/>
</dbReference>
<keyword evidence="1" id="KW-0805">Transcription regulation</keyword>
<evidence type="ECO:0000259" key="4">
    <source>
        <dbReference type="PROSITE" id="PS50042"/>
    </source>
</evidence>